<keyword evidence="3" id="KW-1185">Reference proteome</keyword>
<proteinExistence type="predicted"/>
<dbReference type="EMBL" id="CP036434">
    <property type="protein sequence ID" value="QDV04646.1"/>
    <property type="molecule type" value="Genomic_DNA"/>
</dbReference>
<gene>
    <name evidence="2" type="ORF">Poly30_01370</name>
</gene>
<evidence type="ECO:0000259" key="1">
    <source>
        <dbReference type="Pfam" id="PF13372"/>
    </source>
</evidence>
<evidence type="ECO:0000313" key="3">
    <source>
        <dbReference type="Proteomes" id="UP000320390"/>
    </source>
</evidence>
<dbReference type="InterPro" id="IPR025388">
    <property type="entry name" value="Alginate_export_dom"/>
</dbReference>
<evidence type="ECO:0000313" key="2">
    <source>
        <dbReference type="EMBL" id="QDV04646.1"/>
    </source>
</evidence>
<dbReference type="Gene3D" id="2.40.160.100">
    <property type="match status" value="1"/>
</dbReference>
<dbReference type="Pfam" id="PF13372">
    <property type="entry name" value="Alginate_exp"/>
    <property type="match status" value="1"/>
</dbReference>
<feature type="domain" description="Alginate export" evidence="1">
    <location>
        <begin position="65"/>
        <end position="444"/>
    </location>
</feature>
<reference evidence="2 3" key="1">
    <citation type="submission" date="2019-02" db="EMBL/GenBank/DDBJ databases">
        <title>Deep-cultivation of Planctomycetes and their phenomic and genomic characterization uncovers novel biology.</title>
        <authorList>
            <person name="Wiegand S."/>
            <person name="Jogler M."/>
            <person name="Boedeker C."/>
            <person name="Pinto D."/>
            <person name="Vollmers J."/>
            <person name="Rivas-Marin E."/>
            <person name="Kohn T."/>
            <person name="Peeters S.H."/>
            <person name="Heuer A."/>
            <person name="Rast P."/>
            <person name="Oberbeckmann S."/>
            <person name="Bunk B."/>
            <person name="Jeske O."/>
            <person name="Meyerdierks A."/>
            <person name="Storesund J.E."/>
            <person name="Kallscheuer N."/>
            <person name="Luecker S."/>
            <person name="Lage O.M."/>
            <person name="Pohl T."/>
            <person name="Merkel B.J."/>
            <person name="Hornburger P."/>
            <person name="Mueller R.-W."/>
            <person name="Bruemmer F."/>
            <person name="Labrenz M."/>
            <person name="Spormann A.M."/>
            <person name="Op den Camp H."/>
            <person name="Overmann J."/>
            <person name="Amann R."/>
            <person name="Jetten M.S.M."/>
            <person name="Mascher T."/>
            <person name="Medema M.H."/>
            <person name="Devos D.P."/>
            <person name="Kaster A.-K."/>
            <person name="Ovreas L."/>
            <person name="Rohde M."/>
            <person name="Galperin M.Y."/>
            <person name="Jogler C."/>
        </authorList>
    </citation>
    <scope>NUCLEOTIDE SEQUENCE [LARGE SCALE GENOMIC DNA]</scope>
    <source>
        <strain evidence="2 3">Poly30</strain>
    </source>
</reference>
<dbReference type="Proteomes" id="UP000320390">
    <property type="component" value="Chromosome"/>
</dbReference>
<protein>
    <recommendedName>
        <fullName evidence="1">Alginate export domain-containing protein</fullName>
    </recommendedName>
</protein>
<name>A0A518EKN7_9BACT</name>
<accession>A0A518EKN7</accession>
<dbReference type="InterPro" id="IPR053728">
    <property type="entry name" value="Alginate_Permeability_Chnl"/>
</dbReference>
<sequence length="459" mass="50525">MRLWTLTACLSIGTTFAQESLESVRPAYSFLRQHEDWSRFFVADETEDAFDRIKHMKLSEDGRIWLSLGGRLEARFESWKNFGFAKPNDDAFTVSRALAHADLHLGEHVRVFVEGKTAQATDRDLPGGRRPLDLDTVDLQQAFVDVKFRVGEGTLRLRPGRQMLLFGAQRLVSPLPWGNTLRTWEGLTAEWTTGPWSITGLATVFVPVNKTSFNTPDDDQTLWGLYAHRKPLGGLPGIELFALANERTNVSINGTTGNEERVTFGTRVFGNAPRRLDYEVELAWQTGEVGNADVNAWSVASQLGWKPEGAAGSPRLWVGFDAASGDDQSGGDVGTFHQLFPLGHAYFGFIDAVGRQNIMDTSLGGMWALSDKTKLGVAAHYFRLMETSDALYNAGGAPSRTGFDSSDVGTELDLTAFHKVDLHTQLYGGYSHFWPGDGLSGTGPAEDVDFLYVGIGTTF</sequence>
<organism evidence="2 3">
    <name type="scientific">Saltatorellus ferox</name>
    <dbReference type="NCBI Taxonomy" id="2528018"/>
    <lineage>
        <taxon>Bacteria</taxon>
        <taxon>Pseudomonadati</taxon>
        <taxon>Planctomycetota</taxon>
        <taxon>Planctomycetia</taxon>
        <taxon>Planctomycetia incertae sedis</taxon>
        <taxon>Saltatorellus</taxon>
    </lineage>
</organism>
<dbReference type="AlphaFoldDB" id="A0A518EKN7"/>
<dbReference type="RefSeq" id="WP_419190789.1">
    <property type="nucleotide sequence ID" value="NZ_CP036434.1"/>
</dbReference>